<organism evidence="2 3">
    <name type="scientific">Mycobacterium phage Shandong1</name>
    <dbReference type="NCBI Taxonomy" id="1983447"/>
    <lineage>
        <taxon>Viruses</taxon>
        <taxon>Duplodnaviria</taxon>
        <taxon>Heunggongvirae</taxon>
        <taxon>Uroviricota</taxon>
        <taxon>Caudoviricetes</taxon>
        <taxon>Weiservirinae</taxon>
        <taxon>Unicornvirus</taxon>
        <taxon>Unicornvirus shandong1</taxon>
    </lineage>
</organism>
<evidence type="ECO:0000259" key="1">
    <source>
        <dbReference type="Pfam" id="PF05305"/>
    </source>
</evidence>
<proteinExistence type="predicted"/>
<dbReference type="EMBL" id="KY945355">
    <property type="protein sequence ID" value="ARQ95483.1"/>
    <property type="molecule type" value="Genomic_DNA"/>
</dbReference>
<dbReference type="Proteomes" id="UP000226045">
    <property type="component" value="Segment"/>
</dbReference>
<name>A0A1X9SH71_9CAUD</name>
<accession>A0A1X9SH71</accession>
<evidence type="ECO:0000313" key="2">
    <source>
        <dbReference type="EMBL" id="ARQ95483.1"/>
    </source>
</evidence>
<dbReference type="RefSeq" id="YP_009951516.1">
    <property type="nucleotide sequence ID" value="NC_051602.1"/>
</dbReference>
<dbReference type="GeneID" id="60322954"/>
<sequence length="103" mass="10890">MKTALALAVGAAAAALIAAPAAHASDDSFYSQLAELWKLPSDADVRADALAVGYGMCADMRSGVPRELTARSWHMLHRDNSTLDQANQIAYLAQSELCPTTAE</sequence>
<evidence type="ECO:0000313" key="3">
    <source>
        <dbReference type="Proteomes" id="UP000226045"/>
    </source>
</evidence>
<reference evidence="2 3" key="1">
    <citation type="submission" date="2017-04" db="EMBL/GenBank/DDBJ databases">
        <title>The genome sequence of mycobacteriophage Shandong1.</title>
        <authorList>
            <person name="Fan X."/>
            <person name="Zhao Z."/>
            <person name="Zhao K."/>
            <person name="Song S."/>
            <person name="Li J."/>
            <person name="Xie J."/>
        </authorList>
    </citation>
    <scope>NUCLEOTIDE SEQUENCE [LARGE SCALE GENOMIC DNA]</scope>
</reference>
<keyword evidence="3" id="KW-1185">Reference proteome</keyword>
<protein>
    <recommendedName>
        <fullName evidence="1">DUF732 domain-containing protein</fullName>
    </recommendedName>
</protein>
<dbReference type="KEGG" id="vg:60322954"/>
<dbReference type="Pfam" id="PF05305">
    <property type="entry name" value="DUF732"/>
    <property type="match status" value="1"/>
</dbReference>
<dbReference type="InterPro" id="IPR007969">
    <property type="entry name" value="DUF732"/>
</dbReference>
<feature type="domain" description="DUF732" evidence="1">
    <location>
        <begin position="26"/>
        <end position="99"/>
    </location>
</feature>